<dbReference type="PIRSF" id="PIRSF016481">
    <property type="entry name" value="Pilus_assembly_PilP"/>
    <property type="match status" value="1"/>
</dbReference>
<dbReference type="PROSITE" id="PS51257">
    <property type="entry name" value="PROKAR_LIPOPROTEIN"/>
    <property type="match status" value="1"/>
</dbReference>
<proteinExistence type="predicted"/>
<feature type="region of interest" description="Disordered" evidence="1">
    <location>
        <begin position="79"/>
        <end position="99"/>
    </location>
</feature>
<sequence>MSIHRWPGLRVAVIATVAGLALAGCNEDMSGLREYVAKVKARPGGDIEPIPHMEPFEGYTYPDQPLRNPFRALSFAQPEVDQGGSNAGPKPDPTRPREALEGFPLDALAYVGTLSRNNELWALVQAPDGTIHRVQIGNYMGQNYGRITAITPTAIELRELVQKANGDWERRQSELALKD</sequence>
<evidence type="ECO:0000313" key="2">
    <source>
        <dbReference type="EMBL" id="QEA05029.1"/>
    </source>
</evidence>
<organism evidence="2">
    <name type="scientific">uncultured organism</name>
    <dbReference type="NCBI Taxonomy" id="155900"/>
    <lineage>
        <taxon>unclassified sequences</taxon>
        <taxon>environmental samples</taxon>
    </lineage>
</organism>
<reference evidence="2" key="1">
    <citation type="submission" date="2019-06" db="EMBL/GenBank/DDBJ databases">
        <authorList>
            <person name="Murdoch R.W."/>
            <person name="Fathepure B."/>
        </authorList>
    </citation>
    <scope>NUCLEOTIDE SEQUENCE</scope>
</reference>
<accession>A0A5B8R7E8</accession>
<evidence type="ECO:0000256" key="1">
    <source>
        <dbReference type="SAM" id="MobiDB-lite"/>
    </source>
</evidence>
<evidence type="ECO:0008006" key="3">
    <source>
        <dbReference type="Google" id="ProtNLM"/>
    </source>
</evidence>
<dbReference type="EMBL" id="MN079093">
    <property type="protein sequence ID" value="QEA05029.1"/>
    <property type="molecule type" value="Genomic_DNA"/>
</dbReference>
<dbReference type="Gene3D" id="2.30.30.830">
    <property type="match status" value="1"/>
</dbReference>
<protein>
    <recommendedName>
        <fullName evidence="3">Pilus assembly protein PilP</fullName>
    </recommendedName>
</protein>
<dbReference type="InterPro" id="IPR007446">
    <property type="entry name" value="PilP"/>
</dbReference>
<dbReference type="AlphaFoldDB" id="A0A5B8R7E8"/>
<dbReference type="Pfam" id="PF04351">
    <property type="entry name" value="PilP"/>
    <property type="match status" value="1"/>
</dbReference>
<gene>
    <name evidence="2" type="ORF">KBTEX_01348</name>
</gene>
<name>A0A5B8R7E8_9ZZZZ</name>